<keyword evidence="5" id="KW-0238">DNA-binding</keyword>
<dbReference type="RefSeq" id="XP_068360566.1">
    <property type="nucleotide sequence ID" value="XM_068503681.1"/>
</dbReference>
<dbReference type="VEuPathDB" id="TrichDB:TRFO_24315"/>
<dbReference type="PIRSF" id="PIRSF005813">
    <property type="entry name" value="MSH2"/>
    <property type="match status" value="1"/>
</dbReference>
<dbReference type="GO" id="GO:0006298">
    <property type="term" value="P:mismatch repair"/>
    <property type="evidence" value="ECO:0007669"/>
    <property type="project" value="InterPro"/>
</dbReference>
<keyword evidence="4" id="KW-0067">ATP-binding</keyword>
<dbReference type="PANTHER" id="PTHR11361:SF35">
    <property type="entry name" value="DNA MISMATCH REPAIR PROTEIN MSH2"/>
    <property type="match status" value="1"/>
</dbReference>
<organism evidence="9 10">
    <name type="scientific">Tritrichomonas foetus</name>
    <dbReference type="NCBI Taxonomy" id="1144522"/>
    <lineage>
        <taxon>Eukaryota</taxon>
        <taxon>Metamonada</taxon>
        <taxon>Parabasalia</taxon>
        <taxon>Tritrichomonadida</taxon>
        <taxon>Tritrichomonadidae</taxon>
        <taxon>Tritrichomonas</taxon>
    </lineage>
</organism>
<dbReference type="PROSITE" id="PS00486">
    <property type="entry name" value="DNA_MISMATCH_REPAIR_2"/>
    <property type="match status" value="1"/>
</dbReference>
<comment type="similarity">
    <text evidence="1">Belongs to the DNA mismatch repair MutS family.</text>
</comment>
<dbReference type="GO" id="GO:0005524">
    <property type="term" value="F:ATP binding"/>
    <property type="evidence" value="ECO:0007669"/>
    <property type="project" value="UniProtKB-KW"/>
</dbReference>
<comment type="caution">
    <text evidence="9">The sequence shown here is derived from an EMBL/GenBank/DDBJ whole genome shotgun (WGS) entry which is preliminary data.</text>
</comment>
<keyword evidence="7" id="KW-0175">Coiled coil</keyword>
<dbReference type="InterPro" id="IPR011184">
    <property type="entry name" value="DNA_mismatch_repair_Msh2"/>
</dbReference>
<reference evidence="9" key="1">
    <citation type="submission" date="2016-10" db="EMBL/GenBank/DDBJ databases">
        <authorList>
            <person name="Benchimol M."/>
            <person name="Almeida L.G."/>
            <person name="Vasconcelos A.T."/>
            <person name="Perreira-Neves A."/>
            <person name="Rosa I.A."/>
            <person name="Tasca T."/>
            <person name="Bogo M.R."/>
            <person name="de Souza W."/>
        </authorList>
    </citation>
    <scope>NUCLEOTIDE SEQUENCE [LARGE SCALE GENOMIC DNA]</scope>
    <source>
        <strain evidence="9">K</strain>
    </source>
</reference>
<dbReference type="SMART" id="SM00533">
    <property type="entry name" value="MUTSd"/>
    <property type="match status" value="1"/>
</dbReference>
<feature type="coiled-coil region" evidence="7">
    <location>
        <begin position="362"/>
        <end position="389"/>
    </location>
</feature>
<dbReference type="Gene3D" id="3.40.1170.10">
    <property type="entry name" value="DNA repair protein MutS, domain I"/>
    <property type="match status" value="1"/>
</dbReference>
<dbReference type="Gene3D" id="3.40.50.300">
    <property type="entry name" value="P-loop containing nucleotide triphosphate hydrolases"/>
    <property type="match status" value="1"/>
</dbReference>
<dbReference type="Proteomes" id="UP000179807">
    <property type="component" value="Unassembled WGS sequence"/>
</dbReference>
<name>A0A1J4KCQ7_9EUKA</name>
<dbReference type="OrthoDB" id="295033at2759"/>
<dbReference type="InterPro" id="IPR027417">
    <property type="entry name" value="P-loop_NTPase"/>
</dbReference>
<dbReference type="SUPFAM" id="SSF52540">
    <property type="entry name" value="P-loop containing nucleoside triphosphate hydrolases"/>
    <property type="match status" value="1"/>
</dbReference>
<dbReference type="SUPFAM" id="SSF48334">
    <property type="entry name" value="DNA repair protein MutS, domain III"/>
    <property type="match status" value="1"/>
</dbReference>
<dbReference type="Pfam" id="PF05192">
    <property type="entry name" value="MutS_III"/>
    <property type="match status" value="1"/>
</dbReference>
<evidence type="ECO:0000256" key="6">
    <source>
        <dbReference type="ARBA" id="ARBA00023204"/>
    </source>
</evidence>
<dbReference type="InterPro" id="IPR000432">
    <property type="entry name" value="DNA_mismatch_repair_MutS_C"/>
</dbReference>
<dbReference type="InterPro" id="IPR007861">
    <property type="entry name" value="DNA_mismatch_repair_MutS_clamp"/>
</dbReference>
<dbReference type="PANTHER" id="PTHR11361">
    <property type="entry name" value="DNA MISMATCH REPAIR PROTEIN MUTS FAMILY MEMBER"/>
    <property type="match status" value="1"/>
</dbReference>
<dbReference type="InterPro" id="IPR007696">
    <property type="entry name" value="DNA_mismatch_repair_MutS_core"/>
</dbReference>
<dbReference type="GO" id="GO:0032301">
    <property type="term" value="C:MutSalpha complex"/>
    <property type="evidence" value="ECO:0007669"/>
    <property type="project" value="TreeGrafter"/>
</dbReference>
<protein>
    <submittedName>
        <fullName evidence="9">DNA mismatch repair protein Msh2</fullName>
    </submittedName>
</protein>
<evidence type="ECO:0000313" key="9">
    <source>
        <dbReference type="EMBL" id="OHT07430.1"/>
    </source>
</evidence>
<dbReference type="GeneID" id="94838385"/>
<dbReference type="AlphaFoldDB" id="A0A1J4KCQ7"/>
<dbReference type="Pfam" id="PF00488">
    <property type="entry name" value="MutS_V"/>
    <property type="match status" value="1"/>
</dbReference>
<dbReference type="SMART" id="SM00534">
    <property type="entry name" value="MUTSac"/>
    <property type="match status" value="1"/>
</dbReference>
<evidence type="ECO:0000259" key="8">
    <source>
        <dbReference type="PROSITE" id="PS00486"/>
    </source>
</evidence>
<sequence>MTDIVAELIKFTKPPAGTIRFFKKGGQFYAIDEDAEVIASRYLRSIGSLKEAQCGHHYVSVSEVLYISLLRDLLLYDRKSIELMEFDTNKWSKAYEASPGNISSVIDLINNDLDISKSTMLLAVAGNDNSDQLAMNAACCDSTLFTIATTEFVDTSSLVHFENLLTQTMPSEIIFCDISKTLFPQLEVIAQRFGIPYHETKPKNPEVGTFPNTKSVKALISSLSINIAEFKHKTFSLYDFMTIDYAASRAMNVFPDGQSATRGLPTSLYQLLNECVTPMGARLLQQYMQQPLLDKDKIEMRLNIVESLLNHPDVMISVKDAMKQIPDIARLTRKFLNGRATILDCVRLRDVAAITPQIAQIKNAQCESLSEFAEQLDDLESEASKVRELVEKTVDFDVLPQHIYRVTPEFDEGLTETSEKMKKVKAKMEALRSNLADETGVDNDKMKLERMPNQRVFFFRVGRALEKSIRNISEIHVTESRKDGVHFTTKSLKKLVDTYFDLEDTYSNQQREIAQKLYETLKGFAPMFQILNDVFAQIDVYISLASVASTSNFVKPTLSQNDSEILLTQARHPLVEKHCSFIPNTVDMKRGESSFIIISGPNSAGKSTLLKTVGICIYLAHIGSFVPCDEAIIPITTSIHARVGAWDSANMSTFTIEMTEMSGILQSARKNSFIMVDELGRSTSCSDGFGLAWAISKKLAKDIGSFTMFATHFHELCNLENEIECVANFHMDASTSSMNSGLLMTYQFLPGAFPTSFGIDAAERAGFPKEVMERAIVKEAELELADKEEGDKPKRVIIDPNEPYRNFLRKLLTIDTDEQSAKQVTSIINDALKSFDEETKNRKMISAD</sequence>
<evidence type="ECO:0000256" key="5">
    <source>
        <dbReference type="ARBA" id="ARBA00023125"/>
    </source>
</evidence>
<evidence type="ECO:0000256" key="3">
    <source>
        <dbReference type="ARBA" id="ARBA00022763"/>
    </source>
</evidence>
<dbReference type="GO" id="GO:0140664">
    <property type="term" value="F:ATP-dependent DNA damage sensor activity"/>
    <property type="evidence" value="ECO:0007669"/>
    <property type="project" value="InterPro"/>
</dbReference>
<dbReference type="Pfam" id="PF05190">
    <property type="entry name" value="MutS_IV"/>
    <property type="match status" value="1"/>
</dbReference>
<dbReference type="GO" id="GO:0030983">
    <property type="term" value="F:mismatched DNA binding"/>
    <property type="evidence" value="ECO:0007669"/>
    <property type="project" value="InterPro"/>
</dbReference>
<dbReference type="Gene3D" id="1.10.1420.10">
    <property type="match status" value="2"/>
</dbReference>
<keyword evidence="6" id="KW-0234">DNA repair</keyword>
<dbReference type="EMBL" id="MLAK01000696">
    <property type="protein sequence ID" value="OHT07430.1"/>
    <property type="molecule type" value="Genomic_DNA"/>
</dbReference>
<dbReference type="InterPro" id="IPR036187">
    <property type="entry name" value="DNA_mismatch_repair_MutS_sf"/>
</dbReference>
<evidence type="ECO:0000256" key="1">
    <source>
        <dbReference type="ARBA" id="ARBA00006271"/>
    </source>
</evidence>
<evidence type="ECO:0000256" key="4">
    <source>
        <dbReference type="ARBA" id="ARBA00022840"/>
    </source>
</evidence>
<feature type="domain" description="DNA mismatch repair proteins mutS family" evidence="8">
    <location>
        <begin position="672"/>
        <end position="688"/>
    </location>
</feature>
<dbReference type="Gene3D" id="3.30.420.110">
    <property type="entry name" value="MutS, connector domain"/>
    <property type="match status" value="1"/>
</dbReference>
<dbReference type="InterPro" id="IPR016151">
    <property type="entry name" value="DNA_mismatch_repair_MutS_N"/>
</dbReference>
<keyword evidence="10" id="KW-1185">Reference proteome</keyword>
<evidence type="ECO:0000256" key="7">
    <source>
        <dbReference type="SAM" id="Coils"/>
    </source>
</evidence>
<accession>A0A1J4KCQ7</accession>
<dbReference type="InterPro" id="IPR045076">
    <property type="entry name" value="MutS"/>
</dbReference>
<keyword evidence="2" id="KW-0547">Nucleotide-binding</keyword>
<proteinExistence type="inferred from homology"/>
<gene>
    <name evidence="9" type="primary">MSH2</name>
    <name evidence="9" type="ORF">TRFO_24315</name>
</gene>
<evidence type="ECO:0000313" key="10">
    <source>
        <dbReference type="Proteomes" id="UP000179807"/>
    </source>
</evidence>
<dbReference type="GO" id="GO:0006312">
    <property type="term" value="P:mitotic recombination"/>
    <property type="evidence" value="ECO:0007669"/>
    <property type="project" value="TreeGrafter"/>
</dbReference>
<keyword evidence="3" id="KW-0227">DNA damage</keyword>
<evidence type="ECO:0000256" key="2">
    <source>
        <dbReference type="ARBA" id="ARBA00022741"/>
    </source>
</evidence>
<dbReference type="InterPro" id="IPR036678">
    <property type="entry name" value="MutS_con_dom_sf"/>
</dbReference>